<evidence type="ECO:0000256" key="8">
    <source>
        <dbReference type="PIRSR" id="PIRSR016262-2"/>
    </source>
</evidence>
<proteinExistence type="inferred from homology"/>
<evidence type="ECO:0000256" key="4">
    <source>
        <dbReference type="ARBA" id="ARBA00024732"/>
    </source>
</evidence>
<dbReference type="NCBIfam" id="NF010921">
    <property type="entry name" value="PRK14341.1"/>
    <property type="match status" value="1"/>
</dbReference>
<feature type="binding site" evidence="5 8">
    <location>
        <begin position="140"/>
        <end position="142"/>
    </location>
    <ligand>
        <name>substrate</name>
    </ligand>
</feature>
<evidence type="ECO:0000256" key="6">
    <source>
        <dbReference type="PIRNR" id="PIRNR016262"/>
    </source>
</evidence>
<keyword evidence="12" id="KW-1185">Reference proteome</keyword>
<evidence type="ECO:0000256" key="1">
    <source>
        <dbReference type="ARBA" id="ARBA00004821"/>
    </source>
</evidence>
<comment type="miscellaneous">
    <text evidence="5">In the reaction, the free carboxyl group of octanoic acid is attached via an amide linkage to the epsilon-amino group of a specific lysine residue of lipoyl domains of lipoate-dependent enzymes.</text>
</comment>
<dbReference type="SUPFAM" id="SSF55681">
    <property type="entry name" value="Class II aaRS and biotin synthetases"/>
    <property type="match status" value="1"/>
</dbReference>
<feature type="binding site" evidence="5 8">
    <location>
        <begin position="68"/>
        <end position="75"/>
    </location>
    <ligand>
        <name>substrate</name>
    </ligand>
</feature>
<evidence type="ECO:0000256" key="7">
    <source>
        <dbReference type="PIRSR" id="PIRSR016262-1"/>
    </source>
</evidence>
<feature type="domain" description="BPL/LPL catalytic" evidence="10">
    <location>
        <begin position="29"/>
        <end position="209"/>
    </location>
</feature>
<dbReference type="PANTHER" id="PTHR10993">
    <property type="entry name" value="OCTANOYLTRANSFERASE"/>
    <property type="match status" value="1"/>
</dbReference>
<evidence type="ECO:0000256" key="5">
    <source>
        <dbReference type="HAMAP-Rule" id="MF_00013"/>
    </source>
</evidence>
<comment type="similarity">
    <text evidence="5 6">Belongs to the LipB family.</text>
</comment>
<dbReference type="Gene3D" id="3.30.930.10">
    <property type="entry name" value="Bira Bifunctional Protein, Domain 2"/>
    <property type="match status" value="1"/>
</dbReference>
<protein>
    <recommendedName>
        <fullName evidence="5 6">Octanoyltransferase</fullName>
        <ecNumber evidence="5 6">2.3.1.181</ecNumber>
    </recommendedName>
    <alternativeName>
        <fullName evidence="5">Lipoate-protein ligase B</fullName>
    </alternativeName>
    <alternativeName>
        <fullName evidence="5">Lipoyl/octanoyl transferase</fullName>
    </alternativeName>
    <alternativeName>
        <fullName evidence="5">Octanoyl-[acyl-carrier-protein]-protein N-octanoyltransferase</fullName>
    </alternativeName>
</protein>
<evidence type="ECO:0000256" key="9">
    <source>
        <dbReference type="PIRSR" id="PIRSR016262-3"/>
    </source>
</evidence>
<dbReference type="Proteomes" id="UP000422822">
    <property type="component" value="Chromosome"/>
</dbReference>
<dbReference type="NCBIfam" id="TIGR00214">
    <property type="entry name" value="lipB"/>
    <property type="match status" value="1"/>
</dbReference>
<keyword evidence="5" id="KW-0963">Cytoplasm</keyword>
<organism evidence="11 12">
    <name type="scientific">Ehrlichia ruminantium</name>
    <name type="common">heartwater rickettsia</name>
    <name type="synonym">Cowdria ruminantium</name>
    <dbReference type="NCBI Taxonomy" id="779"/>
    <lineage>
        <taxon>Bacteria</taxon>
        <taxon>Pseudomonadati</taxon>
        <taxon>Pseudomonadota</taxon>
        <taxon>Alphaproteobacteria</taxon>
        <taxon>Rickettsiales</taxon>
        <taxon>Anaplasmataceae</taxon>
        <taxon>Ehrlichia</taxon>
    </lineage>
</organism>
<dbReference type="GO" id="GO:0033819">
    <property type="term" value="F:lipoyl(octanoyl) transferase activity"/>
    <property type="evidence" value="ECO:0007669"/>
    <property type="project" value="UniProtKB-EC"/>
</dbReference>
<comment type="pathway">
    <text evidence="1 5 6">Protein modification; protein lipoylation via endogenous pathway; protein N(6)-(lipoyl)lysine from octanoyl-[acyl-carrier-protein]: step 1/2.</text>
</comment>
<evidence type="ECO:0000256" key="2">
    <source>
        <dbReference type="ARBA" id="ARBA00022679"/>
    </source>
</evidence>
<name>A0AAE6Q9E0_EHRRU</name>
<dbReference type="GO" id="GO:0005737">
    <property type="term" value="C:cytoplasm"/>
    <property type="evidence" value="ECO:0007669"/>
    <property type="project" value="UniProtKB-SubCell"/>
</dbReference>
<evidence type="ECO:0000256" key="3">
    <source>
        <dbReference type="ARBA" id="ARBA00023315"/>
    </source>
</evidence>
<reference evidence="11 12" key="1">
    <citation type="submission" date="2018-10" db="EMBL/GenBank/DDBJ databases">
        <title>Propagation and draft genome sequences of three atypical Erhlichia ruminantium isolates.</title>
        <authorList>
            <person name="Liebenberg J."/>
            <person name="Steyn H."/>
            <person name="Josemans A."/>
            <person name="Zweygarth E."/>
        </authorList>
    </citation>
    <scope>NUCLEOTIDE SEQUENCE [LARGE SCALE GENOMIC DNA]</scope>
    <source>
        <strain evidence="11 12">Omatjenne</strain>
    </source>
</reference>
<dbReference type="Pfam" id="PF21948">
    <property type="entry name" value="LplA-B_cat"/>
    <property type="match status" value="1"/>
</dbReference>
<dbReference type="AlphaFoldDB" id="A0AAE6Q9E0"/>
<evidence type="ECO:0000313" key="11">
    <source>
        <dbReference type="EMBL" id="QGR03616.1"/>
    </source>
</evidence>
<comment type="function">
    <text evidence="4 5 6">Catalyzes the transfer of endogenously produced octanoic acid from octanoyl-acyl-carrier-protein onto the lipoyl domains of lipoate-dependent enzymes. Lipoyl-ACP can also act as a substrate although octanoyl-ACP is likely to be the physiological substrate.</text>
</comment>
<dbReference type="GO" id="GO:0009249">
    <property type="term" value="P:protein lipoylation"/>
    <property type="evidence" value="ECO:0007669"/>
    <property type="project" value="InterPro"/>
</dbReference>
<comment type="catalytic activity">
    <reaction evidence="5 6">
        <text>octanoyl-[ACP] + L-lysyl-[protein] = N(6)-octanoyl-L-lysyl-[protein] + holo-[ACP] + H(+)</text>
        <dbReference type="Rhea" id="RHEA:17665"/>
        <dbReference type="Rhea" id="RHEA-COMP:9636"/>
        <dbReference type="Rhea" id="RHEA-COMP:9685"/>
        <dbReference type="Rhea" id="RHEA-COMP:9752"/>
        <dbReference type="Rhea" id="RHEA-COMP:9928"/>
        <dbReference type="ChEBI" id="CHEBI:15378"/>
        <dbReference type="ChEBI" id="CHEBI:29969"/>
        <dbReference type="ChEBI" id="CHEBI:64479"/>
        <dbReference type="ChEBI" id="CHEBI:78463"/>
        <dbReference type="ChEBI" id="CHEBI:78809"/>
        <dbReference type="EC" id="2.3.1.181"/>
    </reaction>
</comment>
<feature type="binding site" evidence="5 8">
    <location>
        <begin position="153"/>
        <end position="155"/>
    </location>
    <ligand>
        <name>substrate</name>
    </ligand>
</feature>
<dbReference type="InterPro" id="IPR045864">
    <property type="entry name" value="aa-tRNA-synth_II/BPL/LPL"/>
</dbReference>
<dbReference type="InterPro" id="IPR004143">
    <property type="entry name" value="BPL_LPL_catalytic"/>
</dbReference>
<dbReference type="PROSITE" id="PS01313">
    <property type="entry name" value="LIPB"/>
    <property type="match status" value="1"/>
</dbReference>
<sequence>MEWKIESLPVPYEQAVSLMQQRVEGIASKLQDELVWLLEHFPLYTAGTSAKGEELLTDSLFPVYTTGRGGKYTYHGPGQRIAYVMMDLKVRNICNVKLYIESLGKWIVETLKHFSIQSYFNPNLIGVWIDHNGVKEKIAAFGIRIRKWVTYHGMSINIFTDLSHYSGIVPCGIKEYGVTSLEKLGVNVSYEEFDVILKKEFYKIFPCDC</sequence>
<dbReference type="EC" id="2.3.1.181" evidence="5 6"/>
<accession>A0AAE6Q9E0</accession>
<dbReference type="PANTHER" id="PTHR10993:SF7">
    <property type="entry name" value="LIPOYLTRANSFERASE 2, MITOCHONDRIAL-RELATED"/>
    <property type="match status" value="1"/>
</dbReference>
<keyword evidence="3 5" id="KW-0012">Acyltransferase</keyword>
<evidence type="ECO:0000313" key="12">
    <source>
        <dbReference type="Proteomes" id="UP000422822"/>
    </source>
</evidence>
<gene>
    <name evidence="5 11" type="primary">lipB</name>
    <name evidence="11" type="ORF">EDL80_03530</name>
</gene>
<keyword evidence="2 5" id="KW-0808">Transferase</keyword>
<comment type="subcellular location">
    <subcellularLocation>
        <location evidence="5">Cytoplasm</location>
    </subcellularLocation>
</comment>
<dbReference type="InterPro" id="IPR000544">
    <property type="entry name" value="Octanoyltransferase"/>
</dbReference>
<dbReference type="EMBL" id="CP033455">
    <property type="protein sequence ID" value="QGR03616.1"/>
    <property type="molecule type" value="Genomic_DNA"/>
</dbReference>
<evidence type="ECO:0000259" key="10">
    <source>
        <dbReference type="PROSITE" id="PS51733"/>
    </source>
</evidence>
<dbReference type="HAMAP" id="MF_00013">
    <property type="entry name" value="LipB"/>
    <property type="match status" value="1"/>
</dbReference>
<dbReference type="PROSITE" id="PS51733">
    <property type="entry name" value="BPL_LPL_CATALYTIC"/>
    <property type="match status" value="1"/>
</dbReference>
<feature type="site" description="Lowers pKa of active site Cys" evidence="5 9">
    <location>
        <position position="137"/>
    </location>
</feature>
<dbReference type="PIRSF" id="PIRSF016262">
    <property type="entry name" value="LPLase"/>
    <property type="match status" value="1"/>
</dbReference>
<feature type="active site" description="Acyl-thioester intermediate" evidence="5 7">
    <location>
        <position position="171"/>
    </location>
</feature>
<dbReference type="InterPro" id="IPR020605">
    <property type="entry name" value="Octanoyltransferase_CS"/>
</dbReference>
<dbReference type="CDD" id="cd16444">
    <property type="entry name" value="LipB"/>
    <property type="match status" value="1"/>
</dbReference>